<evidence type="ECO:0000313" key="18">
    <source>
        <dbReference type="RefSeq" id="XP_045543911.1"/>
    </source>
</evidence>
<dbReference type="InterPro" id="IPR001849">
    <property type="entry name" value="PH_domain"/>
</dbReference>
<evidence type="ECO:0000256" key="13">
    <source>
        <dbReference type="SAM" id="MobiDB-lite"/>
    </source>
</evidence>
<dbReference type="CDD" id="cd01233">
    <property type="entry name" value="PH_KIFIA_KIFIB"/>
    <property type="match status" value="1"/>
</dbReference>
<dbReference type="GeneID" id="106560662"/>
<dbReference type="InterPro" id="IPR011993">
    <property type="entry name" value="PH-like_dom_sf"/>
</dbReference>
<evidence type="ECO:0000256" key="6">
    <source>
        <dbReference type="ARBA" id="ARBA00023054"/>
    </source>
</evidence>
<dbReference type="PROSITE" id="PS50067">
    <property type="entry name" value="KINESIN_MOTOR_2"/>
    <property type="match status" value="1"/>
</dbReference>
<dbReference type="Pfam" id="PF00498">
    <property type="entry name" value="FHA"/>
    <property type="match status" value="1"/>
</dbReference>
<dbReference type="InterPro" id="IPR027417">
    <property type="entry name" value="P-loop_NTPase"/>
</dbReference>
<comment type="catalytic activity">
    <reaction evidence="9">
        <text>ATP + H2O + a kinesin associated with a microtubule at position (n) = ADP + phosphate a kinesin associated with a microtubule at position (n+1, toward the plus end).</text>
        <dbReference type="EC" id="5.6.1.3"/>
    </reaction>
</comment>
<keyword evidence="7 11" id="KW-0505">Motor protein</keyword>
<evidence type="ECO:0000256" key="9">
    <source>
        <dbReference type="ARBA" id="ARBA00050273"/>
    </source>
</evidence>
<dbReference type="InterPro" id="IPR000253">
    <property type="entry name" value="FHA_dom"/>
</dbReference>
<dbReference type="InterPro" id="IPR036961">
    <property type="entry name" value="Kinesin_motor_dom_sf"/>
</dbReference>
<dbReference type="CDD" id="cd01365">
    <property type="entry name" value="KISc_KIF1A_KIF1B"/>
    <property type="match status" value="1"/>
</dbReference>
<evidence type="ECO:0000256" key="12">
    <source>
        <dbReference type="SAM" id="Coils"/>
    </source>
</evidence>
<feature type="domain" description="Kinesin motor" evidence="16">
    <location>
        <begin position="5"/>
        <end position="356"/>
    </location>
</feature>
<proteinExistence type="inferred from homology"/>
<name>A0ABM3CBI5_SALSA</name>
<feature type="compositionally biased region" description="Low complexity" evidence="13">
    <location>
        <begin position="1438"/>
        <end position="1448"/>
    </location>
</feature>
<evidence type="ECO:0000256" key="4">
    <source>
        <dbReference type="ARBA" id="ARBA00022741"/>
    </source>
</evidence>
<dbReference type="Pfam" id="PF16183">
    <property type="entry name" value="Kinesin_assoc"/>
    <property type="match status" value="1"/>
</dbReference>
<dbReference type="PANTHER" id="PTHR47117">
    <property type="entry name" value="STAR-RELATED LIPID TRANSFER PROTEIN 9"/>
    <property type="match status" value="1"/>
</dbReference>
<sequence length="1707" mass="192307">MSGASVKVAVRVRPFNSREMGKDSKCIIQMSGNTTTILNPKQPKENKSFNFDYSYWSHTSPKDINFAGQQQVYKDIGEEMLLHAFEGYNVCIFAYGQTGSGKSYTMMGKPDLKDQEGIIPLMCEDLFTKFNDSNNDNSKSYSVEVSYMEIYCERVRDLLNPKNKGNLRVREHPLMGPYVEDLSKLAVTSYNDIQDLMDSGNKARTVAATNMNETSSRSHAVFNIIFTQKRHDAETDNTSEKVSKISLVDLAGSERADSTGAKGTRLKEGANINKSLTTLGKVISALAEVDSAQNKNKKKKKVESHIPYRDSVLTWLLRENLGGNSRTAMVAALSPADINYDETLSTLRYADRAKQIRCNAVINEDPNNRLVRELKEEVSRLRDLLLSQGLGDILETYKGPALGTDIAGLKLTNAMTGMSPSPSLSALSSRAGSIASLHDRIMISPGSEQAIERLKETEKIIAELNETWEEKLRRTEAIRMEREALLAEMGVAMREDGGTVGVFSPKKTPHLVNLNEDPLMSECLLYYIKDGITRVGRVDASSRQDIVLSGHFIKDEHCTFTSTTGLMGEIAVTLEPCEGAETYVNGKRVTEATVLKSGNRIILGKSHVFRFNHPEQARQERERTPCADTPVEPVDWAFAQRELLDKQGIDMKQEMDQRLQELEDQYRKEREETHNLLEQQRLDYESKLEALQKQVDRYYPEVIGEEEEEPEEEVLWTERQTELALWGFRKWCCYQFTSLRDLLWGNAIFLKEANAISVELKKKVQFQFVLLTDTLYSPLPTDLLPPEAAKDRATRPFPRTIVAVEVQDQKNGATHCWTLDKLRQRLDLMREMYDRAAEVPSSTIEDCENIMTGGDPFYDRFPWFRLVGRAFVYLSNLLYPVPLVHRVAIVSEKGEVKGFLRVAVQAISADEEAPDYGSGVRQSGTAKISFEDREFEKFQAELCPAGLSRTGASQEELRFVEGEGQNSEMGPSADEVNNNTCAAGPDELESPLKSNLEGEALDGTLEHLRIGNIFTFRVTVLQAFSISAEYADIFCQFNFIHRHDEAFSTEPLKNTGQGPPLGFYHVQNIAVEVTKSFVEYIKTQPVVFEVFGHYQKQPTVCKDLISPLRPNRRQFPPVMPLSKPVPATKLTALMRPTAGPCHCKYDLMVFFEICELEASGDYIPAGVDHRGGMPCHGTFMLHQGIQRRITVTIVHETGEDIVWKDVQELVVGRISNSPEGDDTIIDPNILSLNILSAGYVRPMQDDSVSLGIDHRTFYRFEAAWDSAMHNSLLLNRVTPYGEKIYMTLSAYLEMENCTQPTVITKDFCMVFYSRDVKLPSSRSIRNLFGTGSLRTTEGNRVTGVYEVSLCHLADHGSPGMQRRRRRVLDTSVAYVRGEENLAGWRPRSDSLILDHQWELEKLSLLQEVEKTRHYLLLREKLESTLLLGQEGLLSCVSVEQSESPQPSEGHAQDLSLSPTADAPNERQRELATKCLRLLAHSFNREYSHVCVSASESKLSEMSVTLLRESTSATALNTLTPSSTCPSLVEGCYPKTETLRATKLRSRCASPNPDCSQRDGEVKKSPGGVAAPEVKPRVRRFVPDIQEIRVSPIVSKKGYLHFLEPNTNGWVKRYVVVRRPYVYIYNTERDSVERAILNLSSAHVKYSEDQQAMLKSPNTFAVCTEHRGILLQASNDKEMHDWLYAFNPLLAGSIRSKLSRRRAGQMRM</sequence>
<dbReference type="InterPro" id="IPR019821">
    <property type="entry name" value="Kinesin_motor_CS"/>
</dbReference>
<reference evidence="18" key="1">
    <citation type="submission" date="2025-08" db="UniProtKB">
        <authorList>
            <consortium name="RefSeq"/>
        </authorList>
    </citation>
    <scope>IDENTIFICATION</scope>
</reference>
<dbReference type="Proteomes" id="UP001652741">
    <property type="component" value="Chromosome ssa10"/>
</dbReference>
<dbReference type="Gene3D" id="6.10.250.2520">
    <property type="match status" value="1"/>
</dbReference>
<comment type="subcellular location">
    <subcellularLocation>
        <location evidence="1">Cytoplasm</location>
        <location evidence="1">Cytoskeleton</location>
    </subcellularLocation>
</comment>
<dbReference type="SUPFAM" id="SSF52540">
    <property type="entry name" value="P-loop containing nucleoside triphosphate hydrolases"/>
    <property type="match status" value="1"/>
</dbReference>
<dbReference type="RefSeq" id="XP_045543911.1">
    <property type="nucleotide sequence ID" value="XM_045687955.1"/>
</dbReference>
<dbReference type="InterPro" id="IPR001752">
    <property type="entry name" value="Kinesin_motor_dom"/>
</dbReference>
<dbReference type="SUPFAM" id="SSF50729">
    <property type="entry name" value="PH domain-like"/>
    <property type="match status" value="1"/>
</dbReference>
<gene>
    <name evidence="18" type="primary">kif1aa</name>
</gene>
<dbReference type="PROSITE" id="PS50003">
    <property type="entry name" value="PH_DOMAIN"/>
    <property type="match status" value="1"/>
</dbReference>
<dbReference type="EC" id="5.6.1.3" evidence="10"/>
<feature type="domain" description="FHA" evidence="15">
    <location>
        <begin position="533"/>
        <end position="589"/>
    </location>
</feature>
<dbReference type="PANTHER" id="PTHR47117:SF2">
    <property type="entry name" value="KINESIN-LIKE PROTEIN KIF1A ISOFORM X1"/>
    <property type="match status" value="1"/>
</dbReference>
<accession>A0ABM3CBI5</accession>
<evidence type="ECO:0000256" key="11">
    <source>
        <dbReference type="PROSITE-ProRule" id="PRU00283"/>
    </source>
</evidence>
<comment type="similarity">
    <text evidence="11">Belongs to the TRAFAC class myosin-kinesin ATPase superfamily. Kinesin family.</text>
</comment>
<dbReference type="Gene3D" id="2.30.29.30">
    <property type="entry name" value="Pleckstrin-homology domain (PH domain)/Phosphotyrosine-binding domain (PTB)"/>
    <property type="match status" value="1"/>
</dbReference>
<evidence type="ECO:0000256" key="2">
    <source>
        <dbReference type="ARBA" id="ARBA00022490"/>
    </source>
</evidence>
<keyword evidence="2" id="KW-0963">Cytoplasm</keyword>
<dbReference type="Gene3D" id="3.40.850.10">
    <property type="entry name" value="Kinesin motor domain"/>
    <property type="match status" value="1"/>
</dbReference>
<dbReference type="Pfam" id="PF00225">
    <property type="entry name" value="Kinesin"/>
    <property type="match status" value="1"/>
</dbReference>
<evidence type="ECO:0000256" key="1">
    <source>
        <dbReference type="ARBA" id="ARBA00004245"/>
    </source>
</evidence>
<keyword evidence="17" id="KW-1185">Reference proteome</keyword>
<dbReference type="SUPFAM" id="SSF49879">
    <property type="entry name" value="SMAD/FHA domain"/>
    <property type="match status" value="1"/>
</dbReference>
<dbReference type="Gene3D" id="2.60.200.20">
    <property type="match status" value="1"/>
</dbReference>
<feature type="coiled-coil region" evidence="12">
    <location>
        <begin position="447"/>
        <end position="474"/>
    </location>
</feature>
<dbReference type="Pfam" id="PF12473">
    <property type="entry name" value="DUF3694"/>
    <property type="match status" value="1"/>
</dbReference>
<dbReference type="SMART" id="SM00129">
    <property type="entry name" value="KISc"/>
    <property type="match status" value="1"/>
</dbReference>
<evidence type="ECO:0000256" key="7">
    <source>
        <dbReference type="ARBA" id="ARBA00023175"/>
    </source>
</evidence>
<evidence type="ECO:0000256" key="5">
    <source>
        <dbReference type="ARBA" id="ARBA00022840"/>
    </source>
</evidence>
<dbReference type="InterPro" id="IPR022140">
    <property type="entry name" value="Kinesin-like_KIF1-typ"/>
</dbReference>
<dbReference type="PROSITE" id="PS00411">
    <property type="entry name" value="KINESIN_MOTOR_1"/>
    <property type="match status" value="1"/>
</dbReference>
<evidence type="ECO:0000256" key="3">
    <source>
        <dbReference type="ARBA" id="ARBA00022701"/>
    </source>
</evidence>
<keyword evidence="4 11" id="KW-0547">Nucleotide-binding</keyword>
<dbReference type="Pfam" id="PF00169">
    <property type="entry name" value="PH"/>
    <property type="match status" value="1"/>
</dbReference>
<evidence type="ECO:0000259" key="16">
    <source>
        <dbReference type="PROSITE" id="PS50067"/>
    </source>
</evidence>
<feature type="region of interest" description="Disordered" evidence="13">
    <location>
        <begin position="1546"/>
        <end position="1569"/>
    </location>
</feature>
<feature type="region of interest" description="Disordered" evidence="13">
    <location>
        <begin position="1438"/>
        <end position="1465"/>
    </location>
</feature>
<feature type="coiled-coil region" evidence="12">
    <location>
        <begin position="652"/>
        <end position="694"/>
    </location>
</feature>
<dbReference type="PRINTS" id="PR00380">
    <property type="entry name" value="KINESINHEAVY"/>
</dbReference>
<keyword evidence="5 11" id="KW-0067">ATP-binding</keyword>
<evidence type="ECO:0000256" key="8">
    <source>
        <dbReference type="ARBA" id="ARBA00023212"/>
    </source>
</evidence>
<dbReference type="InterPro" id="IPR049780">
    <property type="entry name" value="PH_KIFIA_KIFIB"/>
</dbReference>
<keyword evidence="6 12" id="KW-0175">Coiled coil</keyword>
<evidence type="ECO:0000256" key="10">
    <source>
        <dbReference type="ARBA" id="ARBA00066390"/>
    </source>
</evidence>
<protein>
    <recommendedName>
        <fullName evidence="10">plus-end-directed kinesin ATPase</fullName>
        <ecNumber evidence="10">5.6.1.3</ecNumber>
    </recommendedName>
</protein>
<dbReference type="InterPro" id="IPR032405">
    <property type="entry name" value="Kinesin_assoc"/>
</dbReference>
<dbReference type="InterPro" id="IPR022164">
    <property type="entry name" value="Kinesin-like"/>
</dbReference>
<evidence type="ECO:0000313" key="17">
    <source>
        <dbReference type="Proteomes" id="UP001652741"/>
    </source>
</evidence>
<evidence type="ECO:0000259" key="14">
    <source>
        <dbReference type="PROSITE" id="PS50003"/>
    </source>
</evidence>
<feature type="binding site" evidence="11">
    <location>
        <begin position="96"/>
        <end position="103"/>
    </location>
    <ligand>
        <name>ATP</name>
        <dbReference type="ChEBI" id="CHEBI:30616"/>
    </ligand>
</feature>
<dbReference type="SMART" id="SM00240">
    <property type="entry name" value="FHA"/>
    <property type="match status" value="1"/>
</dbReference>
<keyword evidence="8" id="KW-0206">Cytoskeleton</keyword>
<feature type="domain" description="PH" evidence="14">
    <location>
        <begin position="1592"/>
        <end position="1690"/>
    </location>
</feature>
<evidence type="ECO:0000259" key="15">
    <source>
        <dbReference type="PROSITE" id="PS50006"/>
    </source>
</evidence>
<dbReference type="InterPro" id="IPR008984">
    <property type="entry name" value="SMAD_FHA_dom_sf"/>
</dbReference>
<organism evidence="17 18">
    <name type="scientific">Salmo salar</name>
    <name type="common">Atlantic salmon</name>
    <dbReference type="NCBI Taxonomy" id="8030"/>
    <lineage>
        <taxon>Eukaryota</taxon>
        <taxon>Metazoa</taxon>
        <taxon>Chordata</taxon>
        <taxon>Craniata</taxon>
        <taxon>Vertebrata</taxon>
        <taxon>Euteleostomi</taxon>
        <taxon>Actinopterygii</taxon>
        <taxon>Neopterygii</taxon>
        <taxon>Teleostei</taxon>
        <taxon>Protacanthopterygii</taxon>
        <taxon>Salmoniformes</taxon>
        <taxon>Salmonidae</taxon>
        <taxon>Salmoninae</taxon>
        <taxon>Salmo</taxon>
    </lineage>
</organism>
<keyword evidence="3" id="KW-0493">Microtubule</keyword>
<dbReference type="SMART" id="SM00233">
    <property type="entry name" value="PH"/>
    <property type="match status" value="1"/>
</dbReference>
<dbReference type="Pfam" id="PF12423">
    <property type="entry name" value="KIF1B"/>
    <property type="match status" value="1"/>
</dbReference>
<dbReference type="PROSITE" id="PS50006">
    <property type="entry name" value="FHA_DOMAIN"/>
    <property type="match status" value="1"/>
</dbReference>